<accession>A0A3P7E411</accession>
<proteinExistence type="predicted"/>
<gene>
    <name evidence="1" type="ORF">WBA_LOCUS9314</name>
</gene>
<dbReference type="Proteomes" id="UP000270924">
    <property type="component" value="Unassembled WGS sequence"/>
</dbReference>
<protein>
    <submittedName>
        <fullName evidence="1">Uncharacterized protein</fullName>
    </submittedName>
</protein>
<organism evidence="1 2">
    <name type="scientific">Wuchereria bancrofti</name>
    <dbReference type="NCBI Taxonomy" id="6293"/>
    <lineage>
        <taxon>Eukaryota</taxon>
        <taxon>Metazoa</taxon>
        <taxon>Ecdysozoa</taxon>
        <taxon>Nematoda</taxon>
        <taxon>Chromadorea</taxon>
        <taxon>Rhabditida</taxon>
        <taxon>Spirurina</taxon>
        <taxon>Spiruromorpha</taxon>
        <taxon>Filarioidea</taxon>
        <taxon>Onchocercidae</taxon>
        <taxon>Wuchereria</taxon>
    </lineage>
</organism>
<keyword evidence="2" id="KW-1185">Reference proteome</keyword>
<dbReference type="EMBL" id="UYWW01008977">
    <property type="protein sequence ID" value="VDM16263.1"/>
    <property type="molecule type" value="Genomic_DNA"/>
</dbReference>
<dbReference type="AlphaFoldDB" id="A0A3P7E411"/>
<name>A0A3P7E411_WUCBA</name>
<dbReference type="InParanoid" id="A0A3P7E411"/>
<reference evidence="1 2" key="1">
    <citation type="submission" date="2018-11" db="EMBL/GenBank/DDBJ databases">
        <authorList>
            <consortium name="Pathogen Informatics"/>
        </authorList>
    </citation>
    <scope>NUCLEOTIDE SEQUENCE [LARGE SCALE GENOMIC DNA]</scope>
</reference>
<sequence>MGLHGKAKFCLCALNTKRRALDQIERQLKNGSTNLQISTELINDKIDLCDTRSLILKSKNMDAKNSKDDDYGR</sequence>
<dbReference type="OrthoDB" id="5807583at2759"/>
<dbReference type="OMA" id="CVERTKV"/>
<evidence type="ECO:0000313" key="2">
    <source>
        <dbReference type="Proteomes" id="UP000270924"/>
    </source>
</evidence>
<evidence type="ECO:0000313" key="1">
    <source>
        <dbReference type="EMBL" id="VDM16263.1"/>
    </source>
</evidence>